<accession>A0ACD4NJV9</accession>
<keyword evidence="2" id="KW-1185">Reference proteome</keyword>
<dbReference type="Proteomes" id="UP001163223">
    <property type="component" value="Chromosome"/>
</dbReference>
<dbReference type="EMBL" id="CP113520">
    <property type="protein sequence ID" value="WAJ27153.1"/>
    <property type="molecule type" value="Genomic_DNA"/>
</dbReference>
<proteinExistence type="predicted"/>
<protein>
    <submittedName>
        <fullName evidence="1">Uncharacterized protein</fullName>
    </submittedName>
</protein>
<gene>
    <name evidence="1" type="ORF">OXU80_20185</name>
</gene>
<reference evidence="1" key="1">
    <citation type="submission" date="2022-11" db="EMBL/GenBank/DDBJ databases">
        <title>beta-Carotene-producing bacterium, Jeongeuplla avenae sp. nov., alleviates the salt stress of Arabidopsis seedlings.</title>
        <authorList>
            <person name="Jiang L."/>
            <person name="Lee J."/>
        </authorList>
    </citation>
    <scope>NUCLEOTIDE SEQUENCE</scope>
    <source>
        <strain evidence="1">DY_R2A_6</strain>
    </source>
</reference>
<evidence type="ECO:0000313" key="1">
    <source>
        <dbReference type="EMBL" id="WAJ27153.1"/>
    </source>
</evidence>
<name>A0ACD4NJV9_9HYPH</name>
<organism evidence="1 2">
    <name type="scientific">Antarcticirhabdus aurantiaca</name>
    <dbReference type="NCBI Taxonomy" id="2606717"/>
    <lineage>
        <taxon>Bacteria</taxon>
        <taxon>Pseudomonadati</taxon>
        <taxon>Pseudomonadota</taxon>
        <taxon>Alphaproteobacteria</taxon>
        <taxon>Hyphomicrobiales</taxon>
        <taxon>Aurantimonadaceae</taxon>
        <taxon>Antarcticirhabdus</taxon>
    </lineage>
</organism>
<evidence type="ECO:0000313" key="2">
    <source>
        <dbReference type="Proteomes" id="UP001163223"/>
    </source>
</evidence>
<sequence length="95" mass="10431">MIPCPKIVTYSSPEAAANERFLAVFYMPFGPTKRHPAGGEVRLPIQFFGPNRGAVVAKAETFWAEEQAKEAKKREAAALRDAAAKADREKRKVAA</sequence>